<organism evidence="5 6">
    <name type="scientific">Citrobacter freundii</name>
    <dbReference type="NCBI Taxonomy" id="546"/>
    <lineage>
        <taxon>Bacteria</taxon>
        <taxon>Pseudomonadati</taxon>
        <taxon>Pseudomonadota</taxon>
        <taxon>Gammaproteobacteria</taxon>
        <taxon>Enterobacterales</taxon>
        <taxon>Enterobacteriaceae</taxon>
        <taxon>Citrobacter</taxon>
        <taxon>Citrobacter freundii complex</taxon>
    </lineage>
</organism>
<proteinExistence type="predicted"/>
<dbReference type="Pfam" id="PF07022">
    <property type="entry name" value="Phage_CI_repr"/>
    <property type="match status" value="1"/>
</dbReference>
<dbReference type="InterPro" id="IPR015927">
    <property type="entry name" value="Peptidase_S24_S26A/B/C"/>
</dbReference>
<keyword evidence="3" id="KW-0804">Transcription</keyword>
<name>A0AA40NGB8_CITFR</name>
<dbReference type="Proteomes" id="UP000050520">
    <property type="component" value="Unassembled WGS sequence"/>
</dbReference>
<evidence type="ECO:0000313" key="5">
    <source>
        <dbReference type="EMBL" id="KPR49865.1"/>
    </source>
</evidence>
<dbReference type="InterPro" id="IPR010744">
    <property type="entry name" value="Phage_CI_N"/>
</dbReference>
<keyword evidence="2" id="KW-0238">DNA-binding</keyword>
<dbReference type="InterPro" id="IPR001387">
    <property type="entry name" value="Cro/C1-type_HTH"/>
</dbReference>
<dbReference type="SMART" id="SM00530">
    <property type="entry name" value="HTH_XRE"/>
    <property type="match status" value="1"/>
</dbReference>
<dbReference type="CDD" id="cd06529">
    <property type="entry name" value="S24_LexA-like"/>
    <property type="match status" value="1"/>
</dbReference>
<dbReference type="SUPFAM" id="SSF47413">
    <property type="entry name" value="lambda repressor-like DNA-binding domains"/>
    <property type="match status" value="1"/>
</dbReference>
<dbReference type="Gene3D" id="2.10.109.10">
    <property type="entry name" value="Umud Fragment, subunit A"/>
    <property type="match status" value="1"/>
</dbReference>
<dbReference type="PANTHER" id="PTHR40661">
    <property type="match status" value="1"/>
</dbReference>
<dbReference type="Gene3D" id="1.10.260.40">
    <property type="entry name" value="lambda repressor-like DNA-binding domains"/>
    <property type="match status" value="1"/>
</dbReference>
<reference evidence="5 6" key="2">
    <citation type="journal article" date="2017" name="PLoS ONE">
        <title>Genomic and phenotypic characterisation of fluoroquinolone resistance mechanisms in Enterobacteriaceae in Durban, South Africa.</title>
        <authorList>
            <person name="Osei Sekyere J."/>
            <person name="Amoako D.G."/>
        </authorList>
    </citation>
    <scope>NUCLEOTIDE SEQUENCE [LARGE SCALE GENOMIC DNA]</scope>
    <source>
        <strain evidence="5 6">ST62:944112508</strain>
    </source>
</reference>
<gene>
    <name evidence="5" type="ORF">AN672_23810</name>
</gene>
<dbReference type="PANTHER" id="PTHR40661:SF2">
    <property type="entry name" value="HTH-TYPE TRANSCRIPTIONAL REGULATOR PRTR"/>
    <property type="match status" value="1"/>
</dbReference>
<dbReference type="InterPro" id="IPR010982">
    <property type="entry name" value="Lambda_DNA-bd_dom_sf"/>
</dbReference>
<evidence type="ECO:0000313" key="6">
    <source>
        <dbReference type="Proteomes" id="UP000050520"/>
    </source>
</evidence>
<dbReference type="AlphaFoldDB" id="A0AA40NGB8"/>
<keyword evidence="1" id="KW-0805">Transcription regulation</keyword>
<dbReference type="EMBL" id="LJEB01000131">
    <property type="protein sequence ID" value="KPR49865.1"/>
    <property type="molecule type" value="Genomic_DNA"/>
</dbReference>
<accession>A0AA40NGB8</accession>
<dbReference type="SUPFAM" id="SSF51306">
    <property type="entry name" value="LexA/Signal peptidase"/>
    <property type="match status" value="1"/>
</dbReference>
<dbReference type="InterPro" id="IPR036286">
    <property type="entry name" value="LexA/Signal_pep-like_sf"/>
</dbReference>
<dbReference type="GO" id="GO:0003677">
    <property type="term" value="F:DNA binding"/>
    <property type="evidence" value="ECO:0007669"/>
    <property type="project" value="UniProtKB-KW"/>
</dbReference>
<dbReference type="CDD" id="cd00093">
    <property type="entry name" value="HTH_XRE"/>
    <property type="match status" value="1"/>
</dbReference>
<dbReference type="InterPro" id="IPR039418">
    <property type="entry name" value="LexA-like"/>
</dbReference>
<dbReference type="PROSITE" id="PS50943">
    <property type="entry name" value="HTH_CROC1"/>
    <property type="match status" value="1"/>
</dbReference>
<feature type="domain" description="HTH cro/C1-type" evidence="4">
    <location>
        <begin position="26"/>
        <end position="79"/>
    </location>
</feature>
<dbReference type="Pfam" id="PF00717">
    <property type="entry name" value="Peptidase_S24"/>
    <property type="match status" value="1"/>
</dbReference>
<evidence type="ECO:0000256" key="3">
    <source>
        <dbReference type="ARBA" id="ARBA00023163"/>
    </source>
</evidence>
<protein>
    <submittedName>
        <fullName evidence="5">Repressor</fullName>
    </submittedName>
</protein>
<sequence length="254" mass="28215">MMMEKIHIMFTMEGSGGFMSGIAERIRHLLARENMKQKDLAEQLSTSAQTVNNWIKRDSISREAAQQISEKYGYSLDWLLNGKGSPKITDDAGIPPESEWGTVDAWDKNTPLPDDEVEVPFLKDIEFACGDGRVHSEDHNGFKLRFSKATLRRVGANSDGSGVLCFPATGDSMEPVIPDGTTVAVDTNNKRIVDGKLYAIAQPGGGDDKLKRIKQLYRNPGGMLTIRSFNREDETANEADVEIIGRVFWYSVLL</sequence>
<reference evidence="6" key="1">
    <citation type="submission" date="2015-09" db="EMBL/GenBank/DDBJ databases">
        <title>Prevalence of NDMs in South Africa.</title>
        <authorList>
            <person name="Osei Sekyere J."/>
            <person name="Govinden U."/>
            <person name="Essack S."/>
            <person name="Haldorsen B."/>
            <person name="Samuelsen O."/>
            <person name="Aasnaes B."/>
            <person name="Sundsfjord A."/>
        </authorList>
    </citation>
    <scope>NUCLEOTIDE SEQUENCE [LARGE SCALE GENOMIC DNA]</scope>
    <source>
        <strain evidence="6">ST62:944112508</strain>
    </source>
</reference>
<comment type="caution">
    <text evidence="5">The sequence shown here is derived from an EMBL/GenBank/DDBJ whole genome shotgun (WGS) entry which is preliminary data.</text>
</comment>
<evidence type="ECO:0000256" key="1">
    <source>
        <dbReference type="ARBA" id="ARBA00023015"/>
    </source>
</evidence>
<evidence type="ECO:0000259" key="4">
    <source>
        <dbReference type="PROSITE" id="PS50943"/>
    </source>
</evidence>
<dbReference type="GO" id="GO:0045892">
    <property type="term" value="P:negative regulation of DNA-templated transcription"/>
    <property type="evidence" value="ECO:0007669"/>
    <property type="project" value="InterPro"/>
</dbReference>
<evidence type="ECO:0000256" key="2">
    <source>
        <dbReference type="ARBA" id="ARBA00023125"/>
    </source>
</evidence>